<evidence type="ECO:0000259" key="2">
    <source>
        <dbReference type="Pfam" id="PF18962"/>
    </source>
</evidence>
<dbReference type="NCBIfam" id="TIGR04183">
    <property type="entry name" value="Por_Secre_tail"/>
    <property type="match status" value="1"/>
</dbReference>
<evidence type="ECO:0000256" key="1">
    <source>
        <dbReference type="ARBA" id="ARBA00022729"/>
    </source>
</evidence>
<dbReference type="InterPro" id="IPR026444">
    <property type="entry name" value="Secre_tail"/>
</dbReference>
<dbReference type="SUPFAM" id="SSF50969">
    <property type="entry name" value="YVTN repeat-like/Quinoprotein amine dehydrogenase"/>
    <property type="match status" value="1"/>
</dbReference>
<dbReference type="AlphaFoldDB" id="A0A090VMZ6"/>
<feature type="domain" description="Secretion system C-terminal sorting" evidence="2">
    <location>
        <begin position="160"/>
        <end position="226"/>
    </location>
</feature>
<dbReference type="PANTHER" id="PTHR36220:SF1">
    <property type="entry name" value="GAMMA TUBULIN COMPLEX COMPONENT C-TERMINAL DOMAIN-CONTAINING PROTEIN"/>
    <property type="match status" value="1"/>
</dbReference>
<comment type="caution">
    <text evidence="3">The sequence shown here is derived from an EMBL/GenBank/DDBJ whole genome shotgun (WGS) entry which is preliminary data.</text>
</comment>
<keyword evidence="1" id="KW-0732">Signal</keyword>
<dbReference type="Proteomes" id="UP000029641">
    <property type="component" value="Unassembled WGS sequence"/>
</dbReference>
<organism evidence="3 4">
    <name type="scientific">Jejuia pallidilutea</name>
    <dbReference type="NCBI Taxonomy" id="504487"/>
    <lineage>
        <taxon>Bacteria</taxon>
        <taxon>Pseudomonadati</taxon>
        <taxon>Bacteroidota</taxon>
        <taxon>Flavobacteriia</taxon>
        <taxon>Flavobacteriales</taxon>
        <taxon>Flavobacteriaceae</taxon>
        <taxon>Jejuia</taxon>
    </lineage>
</organism>
<protein>
    <submittedName>
        <fullName evidence="3">Cell surface protein</fullName>
    </submittedName>
</protein>
<dbReference type="Gene3D" id="2.130.10.130">
    <property type="entry name" value="Integrin alpha, N-terminal"/>
    <property type="match status" value="1"/>
</dbReference>
<proteinExistence type="predicted"/>
<reference evidence="3 4" key="1">
    <citation type="journal article" date="2014" name="Genome Announc.">
        <title>Draft Genome Sequence of Marine Flavobacterium Jejuia pallidilutea Strain 11shimoA1 and Pigmentation Mutants.</title>
        <authorList>
            <person name="Takatani N."/>
            <person name="Nakanishi M."/>
            <person name="Meirelles P."/>
            <person name="Mino S."/>
            <person name="Suda W."/>
            <person name="Oshima K."/>
            <person name="Hattori M."/>
            <person name="Ohkuma M."/>
            <person name="Hosokawa M."/>
            <person name="Miyashita K."/>
            <person name="Thompson F.L."/>
            <person name="Niwa A."/>
            <person name="Sawabe T."/>
            <person name="Sawabe T."/>
        </authorList>
    </citation>
    <scope>NUCLEOTIDE SEQUENCE [LARGE SCALE GENOMIC DNA]</scope>
    <source>
        <strain evidence="3 4">JCM 19301</strain>
    </source>
</reference>
<dbReference type="PROSITE" id="PS51470">
    <property type="entry name" value="FG_GAP"/>
    <property type="match status" value="1"/>
</dbReference>
<dbReference type="Pfam" id="PF18962">
    <property type="entry name" value="Por_Secre_tail"/>
    <property type="match status" value="1"/>
</dbReference>
<dbReference type="InterPro" id="IPR028994">
    <property type="entry name" value="Integrin_alpha_N"/>
</dbReference>
<dbReference type="eggNOG" id="COG5563">
    <property type="taxonomic scope" value="Bacteria"/>
</dbReference>
<gene>
    <name evidence="3" type="ORF">JCM19301_3843</name>
</gene>
<dbReference type="STRING" id="504487.JCM19538_2041"/>
<name>A0A090VMZ6_9FLAO</name>
<dbReference type="InterPro" id="IPR013519">
    <property type="entry name" value="Int_alpha_beta-p"/>
</dbReference>
<evidence type="ECO:0000313" key="3">
    <source>
        <dbReference type="EMBL" id="GAL65383.1"/>
    </source>
</evidence>
<dbReference type="InterPro" id="IPR011044">
    <property type="entry name" value="Quino_amine_DH_bsu"/>
</dbReference>
<dbReference type="PANTHER" id="PTHR36220">
    <property type="entry name" value="UNNAMED PRODUCT"/>
    <property type="match status" value="1"/>
</dbReference>
<dbReference type="EMBL" id="BBNR01000001">
    <property type="protein sequence ID" value="GAL65383.1"/>
    <property type="molecule type" value="Genomic_DNA"/>
</dbReference>
<accession>A0A090VMZ6</accession>
<sequence>MDLSSDGTTLVIGLTYYGTRNGDIGSTKGHAKIYKYSNGEWNQLGSIIDGDDISAKSVSLSSDASIIAIGDPYKKVTGQTMVYSFQNSIQDWNIKGSKLFGDSFDNFGECVALSSDGSTLVVGAPGLYTTSRNRGLVKVYNIQSAALSSEEVNKGNDMVIYPNPIIDILNIDLKKGRALKEVSIYNIQNQFLFSTKQDKIDVSILTSGLYFIQIETNRGKSIKKFIKE</sequence>
<evidence type="ECO:0000313" key="4">
    <source>
        <dbReference type="Proteomes" id="UP000029641"/>
    </source>
</evidence>